<organism evidence="1 2">
    <name type="scientific">Paenibacillus antri</name>
    <dbReference type="NCBI Taxonomy" id="2582848"/>
    <lineage>
        <taxon>Bacteria</taxon>
        <taxon>Bacillati</taxon>
        <taxon>Bacillota</taxon>
        <taxon>Bacilli</taxon>
        <taxon>Bacillales</taxon>
        <taxon>Paenibacillaceae</taxon>
        <taxon>Paenibacillus</taxon>
    </lineage>
</organism>
<evidence type="ECO:0000313" key="1">
    <source>
        <dbReference type="EMBL" id="TLS53934.1"/>
    </source>
</evidence>
<accession>A0A5R9GK64</accession>
<name>A0A5R9GK64_9BACL</name>
<dbReference type="OrthoDB" id="2641400at2"/>
<keyword evidence="2" id="KW-1185">Reference proteome</keyword>
<dbReference type="AlphaFoldDB" id="A0A5R9GK64"/>
<dbReference type="EMBL" id="VCIW01000001">
    <property type="protein sequence ID" value="TLS53934.1"/>
    <property type="molecule type" value="Genomic_DNA"/>
</dbReference>
<proteinExistence type="predicted"/>
<gene>
    <name evidence="1" type="ORF">FE782_00855</name>
</gene>
<comment type="caution">
    <text evidence="1">The sequence shown here is derived from an EMBL/GenBank/DDBJ whole genome shotgun (WGS) entry which is preliminary data.</text>
</comment>
<dbReference type="RefSeq" id="WP_138191545.1">
    <property type="nucleotide sequence ID" value="NZ_VCIW01000001.1"/>
</dbReference>
<protein>
    <submittedName>
        <fullName evidence="1">Uncharacterized protein</fullName>
    </submittedName>
</protein>
<reference evidence="1 2" key="1">
    <citation type="submission" date="2019-05" db="EMBL/GenBank/DDBJ databases">
        <authorList>
            <person name="Narsing Rao M.P."/>
            <person name="Li W.J."/>
        </authorList>
    </citation>
    <scope>NUCLEOTIDE SEQUENCE [LARGE SCALE GENOMIC DNA]</scope>
    <source>
        <strain evidence="1 2">SYSU_K30003</strain>
    </source>
</reference>
<evidence type="ECO:0000313" key="2">
    <source>
        <dbReference type="Proteomes" id="UP000309676"/>
    </source>
</evidence>
<sequence>MTTVGILGVVHDDQLRRKHNLTLDLIKELILDFSPDVICGEVLPTSWEHYQRDRDYRGYWGEPPSEYWDLIFPLCEEKKYGFEPIDWVELDVWMDFDPFNGFNKEIRGEYNAELDRWFEKQLTALDSSVLPFNSTEWDNITKQKYLWLEKVNPQSHLFRYTCRHLIMIQRIKNAVKKHSGKRLLCIVGADHNYAVYEGLVSETGIQLIYPLR</sequence>
<dbReference type="Proteomes" id="UP000309676">
    <property type="component" value="Unassembled WGS sequence"/>
</dbReference>